<dbReference type="EMBL" id="LSRL02000160">
    <property type="protein sequence ID" value="TDG43351.1"/>
    <property type="molecule type" value="Genomic_DNA"/>
</dbReference>
<dbReference type="GO" id="GO:0070898">
    <property type="term" value="P:RNA polymerase III preinitiation complex assembly"/>
    <property type="evidence" value="ECO:0007669"/>
    <property type="project" value="TreeGrafter"/>
</dbReference>
<feature type="compositionally biased region" description="Low complexity" evidence="2">
    <location>
        <begin position="567"/>
        <end position="588"/>
    </location>
</feature>
<feature type="region of interest" description="Disordered" evidence="2">
    <location>
        <begin position="558"/>
        <end position="617"/>
    </location>
</feature>
<feature type="region of interest" description="Disordered" evidence="2">
    <location>
        <begin position="185"/>
        <end position="206"/>
    </location>
</feature>
<feature type="region of interest" description="Disordered" evidence="2">
    <location>
        <begin position="444"/>
        <end position="465"/>
    </location>
</feature>
<gene>
    <name evidence="4" type="ORF">AWZ03_010219</name>
</gene>
<dbReference type="STRING" id="7232.A0A484B678"/>
<dbReference type="GO" id="GO:0000126">
    <property type="term" value="C:transcription factor TFIIIB complex"/>
    <property type="evidence" value="ECO:0007669"/>
    <property type="project" value="TreeGrafter"/>
</dbReference>
<dbReference type="OMA" id="NPMEQKP"/>
<dbReference type="InterPro" id="IPR001005">
    <property type="entry name" value="SANT/Myb"/>
</dbReference>
<accession>A0A484B678</accession>
<evidence type="ECO:0000259" key="3">
    <source>
        <dbReference type="SMART" id="SM00717"/>
    </source>
</evidence>
<feature type="domain" description="Myb-like" evidence="3">
    <location>
        <begin position="353"/>
        <end position="401"/>
    </location>
</feature>
<feature type="compositionally biased region" description="Basic and acidic residues" evidence="2">
    <location>
        <begin position="22"/>
        <end position="38"/>
    </location>
</feature>
<feature type="region of interest" description="Disordered" evidence="2">
    <location>
        <begin position="1"/>
        <end position="51"/>
    </location>
</feature>
<feature type="region of interest" description="Disordered" evidence="2">
    <location>
        <begin position="123"/>
        <end position="166"/>
    </location>
</feature>
<feature type="compositionally biased region" description="Basic residues" evidence="2">
    <location>
        <begin position="446"/>
        <end position="456"/>
    </location>
</feature>
<dbReference type="Pfam" id="PF15963">
    <property type="entry name" value="Myb_DNA-bind_7"/>
    <property type="match status" value="1"/>
</dbReference>
<dbReference type="PANTHER" id="PTHR22929:SF0">
    <property type="entry name" value="TRANSCRIPTION FACTOR TFIIIB COMPONENT B'' HOMOLOG"/>
    <property type="match status" value="1"/>
</dbReference>
<dbReference type="PANTHER" id="PTHR22929">
    <property type="entry name" value="RNA POLYMERASE III TRANSCRIPTION INITIATION FACTOR B"/>
    <property type="match status" value="1"/>
</dbReference>
<comment type="caution">
    <text evidence="4">The sequence shown here is derived from an EMBL/GenBank/DDBJ whole genome shotgun (WGS) entry which is preliminary data.</text>
</comment>
<feature type="region of interest" description="Disordered" evidence="2">
    <location>
        <begin position="495"/>
        <end position="529"/>
    </location>
</feature>
<keyword evidence="5" id="KW-1185">Reference proteome</keyword>
<dbReference type="AlphaFoldDB" id="A0A484B678"/>
<proteinExistence type="predicted"/>
<dbReference type="Proteomes" id="UP000295192">
    <property type="component" value="Unassembled WGS sequence"/>
</dbReference>
<evidence type="ECO:0000256" key="2">
    <source>
        <dbReference type="SAM" id="MobiDB-lite"/>
    </source>
</evidence>
<feature type="compositionally biased region" description="Polar residues" evidence="2">
    <location>
        <begin position="147"/>
        <end position="163"/>
    </location>
</feature>
<dbReference type="GO" id="GO:0005634">
    <property type="term" value="C:nucleus"/>
    <property type="evidence" value="ECO:0007669"/>
    <property type="project" value="UniProtKB-SubCell"/>
</dbReference>
<evidence type="ECO:0000256" key="1">
    <source>
        <dbReference type="ARBA" id="ARBA00004123"/>
    </source>
</evidence>
<dbReference type="SMART" id="SM00717">
    <property type="entry name" value="SANT"/>
    <property type="match status" value="1"/>
</dbReference>
<dbReference type="InterPro" id="IPR009057">
    <property type="entry name" value="Homeodomain-like_sf"/>
</dbReference>
<reference evidence="4 5" key="1">
    <citation type="journal article" date="2019" name="J. Hered.">
        <title>An Improved Genome Assembly for Drosophila navojoa, the Basal Species in the mojavensis Cluster.</title>
        <authorList>
            <person name="Vanderlinde T."/>
            <person name="Dupim E.G."/>
            <person name="Nazario-Yepiz N.O."/>
            <person name="Carvalho A.B."/>
        </authorList>
    </citation>
    <scope>NUCLEOTIDE SEQUENCE [LARGE SCALE GENOMIC DNA]</scope>
    <source>
        <strain evidence="4">Navoj_Jal97</strain>
        <tissue evidence="4">Whole organism</tissue>
    </source>
</reference>
<dbReference type="InterPro" id="IPR039467">
    <property type="entry name" value="TFIIIB_B''_Myb"/>
</dbReference>
<dbReference type="OrthoDB" id="272624at2759"/>
<evidence type="ECO:0000313" key="4">
    <source>
        <dbReference type="EMBL" id="TDG43351.1"/>
    </source>
</evidence>
<evidence type="ECO:0000313" key="5">
    <source>
        <dbReference type="Proteomes" id="UP000295192"/>
    </source>
</evidence>
<dbReference type="SUPFAM" id="SSF46689">
    <property type="entry name" value="Homeodomain-like"/>
    <property type="match status" value="1"/>
</dbReference>
<dbReference type="CDD" id="cd00167">
    <property type="entry name" value="SANT"/>
    <property type="match status" value="1"/>
</dbReference>
<name>A0A484B678_DRONA</name>
<feature type="compositionally biased region" description="Basic residues" evidence="2">
    <location>
        <begin position="589"/>
        <end position="599"/>
    </location>
</feature>
<comment type="subcellular location">
    <subcellularLocation>
        <location evidence="1">Nucleus</location>
    </subcellularLocation>
</comment>
<protein>
    <recommendedName>
        <fullName evidence="3">Myb-like domain-containing protein</fullName>
    </recommendedName>
</protein>
<sequence length="802" mass="90701">MSSRRQRIKATANLTQIKRKPRKEDADPEARVEAETRNHHPIPVPKHEHAEDDAAEVAFKMPAASNAGQLDDVFHSDLEDNVIQMDLQKTASGFPMSPSKAQARQRVRPTPVFGQRRNSFVGSPLAADLDGDYPSPGTPTRRERYLSGSSMSGVSGTPQQVQASPKYFPGGVMSPGMGRIRTESSCSAYSDSGGGVGGKQRKGESDKVLTQAQQRINVKRDFETRFNKGIPDKSTFKMFDMIFYNPESNPMEQKPLMTTIKAEANGSSVGSVDESKPTSDELLEAKTELTATTAAMPVPQLKLDANGEMIIDEKTLEIETTAEVEARKVLANSSLILMDETTGDNGFYKRHKRTPTWTPADTIRFYRSLQIIGTDFSLMCQMFPKRTRRDLKLKYKREERVNGQLINKALLYPKAFNIQELKNQLELEDRERLKLHSEWQQIVSAKAKHPTKKRAKSQQSKATRALSDGDLVYENEHVTKEKLGKHTLAKRRAAIENQGEGGTAKRKREPLKCHQVQGEHPEKQQHEKQLEKLQETLQQQKPEKLLQQQQETLEQQKQEKLLHQQQEKLPQQQQEKLLQQQEQQQQHSVKQKLKQKVLKKMQPNPKQPEESQDVTEVDQPVPVHILRVFPAIKREKEMEAEQISSDPIIETKAEQLQQELNSLLDEGHGEGRGTLTSEKVAVDLKEGRPTYVKDMNTATRSETVYSTETNATYIVDFISESPTPEAAEQSISFGEEVNEHDIEQIITELSEGSMVLVSSLDADREDRVINEIYMYDSQTGDLSEQPLKIPEHIVQCILNVMS</sequence>
<organism evidence="4 5">
    <name type="scientific">Drosophila navojoa</name>
    <name type="common">Fruit fly</name>
    <dbReference type="NCBI Taxonomy" id="7232"/>
    <lineage>
        <taxon>Eukaryota</taxon>
        <taxon>Metazoa</taxon>
        <taxon>Ecdysozoa</taxon>
        <taxon>Arthropoda</taxon>
        <taxon>Hexapoda</taxon>
        <taxon>Insecta</taxon>
        <taxon>Pterygota</taxon>
        <taxon>Neoptera</taxon>
        <taxon>Endopterygota</taxon>
        <taxon>Diptera</taxon>
        <taxon>Brachycera</taxon>
        <taxon>Muscomorpha</taxon>
        <taxon>Ephydroidea</taxon>
        <taxon>Drosophilidae</taxon>
        <taxon>Drosophila</taxon>
    </lineage>
</organism>
<feature type="compositionally biased region" description="Basic and acidic residues" evidence="2">
    <location>
        <begin position="517"/>
        <end position="529"/>
    </location>
</feature>
<dbReference type="GO" id="GO:0001156">
    <property type="term" value="F:TFIIIC-class transcription factor complex binding"/>
    <property type="evidence" value="ECO:0007669"/>
    <property type="project" value="TreeGrafter"/>
</dbReference>